<evidence type="ECO:0000313" key="3">
    <source>
        <dbReference type="Proteomes" id="UP000277212"/>
    </source>
</evidence>
<organism evidence="2 3">
    <name type="scientific">Fusarium kuroshium</name>
    <dbReference type="NCBI Taxonomy" id="2010991"/>
    <lineage>
        <taxon>Eukaryota</taxon>
        <taxon>Fungi</taxon>
        <taxon>Dikarya</taxon>
        <taxon>Ascomycota</taxon>
        <taxon>Pezizomycotina</taxon>
        <taxon>Sordariomycetes</taxon>
        <taxon>Hypocreomycetidae</taxon>
        <taxon>Hypocreales</taxon>
        <taxon>Nectriaceae</taxon>
        <taxon>Fusarium</taxon>
        <taxon>Fusarium solani species complex</taxon>
    </lineage>
</organism>
<feature type="chain" id="PRO_5018053430" description="Late sexual development protein" evidence="1">
    <location>
        <begin position="19"/>
        <end position="375"/>
    </location>
</feature>
<reference evidence="2 3" key="1">
    <citation type="submission" date="2017-06" db="EMBL/GenBank/DDBJ databases">
        <title>Comparative genomic analysis of Ambrosia Fusariam Clade fungi.</title>
        <authorList>
            <person name="Stajich J.E."/>
            <person name="Carrillo J."/>
            <person name="Kijimoto T."/>
            <person name="Eskalen A."/>
            <person name="O'Donnell K."/>
            <person name="Kasson M."/>
        </authorList>
    </citation>
    <scope>NUCLEOTIDE SEQUENCE [LARGE SCALE GENOMIC DNA]</scope>
    <source>
        <strain evidence="2">UCR3666</strain>
    </source>
</reference>
<dbReference type="OrthoDB" id="5293813at2759"/>
<keyword evidence="3" id="KW-1185">Reference proteome</keyword>
<keyword evidence="1" id="KW-0732">Signal</keyword>
<sequence length="375" mass="40035">MRFSTLFAAAGVVGSAVAGALPRGFSIPSGNGFPSPNPQQEQKISLQAGGKLPGGPLPTQLGPGSTIAFQLIAFNELFETAFFNSLLYNITNSVKGFEVPKDKRYEAENVIKTVLAQEEQHAIGALATLKSANKFAPSPCKYKFPTSNLKDAISLAETFTAVVLGVLQDANVIFSKEGLPEVVRLISAVIGQEGEQNGFYRLYLDQIPSESPFLTTVPAAFAWSALQGFVVPGSCPEDIKNIKLPIFPPLLVNGGAIAKIKAKDQTLSFEATLKVSKAAEKVIAYKAKTGGLYITYQTGLQLPKSVKAENVRWVGNTIKLQARFPFNELVAGGFTHAALTTANNFQSVDDIPAHTLAAPGLIQVQEPISGKGYYN</sequence>
<feature type="signal peptide" evidence="1">
    <location>
        <begin position="1"/>
        <end position="18"/>
    </location>
</feature>
<proteinExistence type="predicted"/>
<evidence type="ECO:0008006" key="4">
    <source>
        <dbReference type="Google" id="ProtNLM"/>
    </source>
</evidence>
<dbReference type="AlphaFoldDB" id="A0A3M2SLD1"/>
<evidence type="ECO:0000313" key="2">
    <source>
        <dbReference type="EMBL" id="RMJ18376.1"/>
    </source>
</evidence>
<accession>A0A3M2SLD1</accession>
<name>A0A3M2SLD1_9HYPO</name>
<comment type="caution">
    <text evidence="2">The sequence shown here is derived from an EMBL/GenBank/DDBJ whole genome shotgun (WGS) entry which is preliminary data.</text>
</comment>
<dbReference type="EMBL" id="NKUJ01000020">
    <property type="protein sequence ID" value="RMJ18376.1"/>
    <property type="molecule type" value="Genomic_DNA"/>
</dbReference>
<protein>
    <recommendedName>
        <fullName evidence="4">Late sexual development protein</fullName>
    </recommendedName>
</protein>
<gene>
    <name evidence="2" type="ORF">CDV36_001983</name>
</gene>
<dbReference type="Proteomes" id="UP000277212">
    <property type="component" value="Unassembled WGS sequence"/>
</dbReference>
<evidence type="ECO:0000256" key="1">
    <source>
        <dbReference type="SAM" id="SignalP"/>
    </source>
</evidence>